<protein>
    <submittedName>
        <fullName evidence="2">Uncharacterized protein</fullName>
    </submittedName>
</protein>
<gene>
    <name evidence="2" type="ORF">LCGC14_0924240</name>
</gene>
<sequence length="36" mass="4235">LLIKVIVNDGYGGNKYIFLFLFIIFLSLIIQIREFT</sequence>
<dbReference type="AlphaFoldDB" id="A0A0F9PAJ0"/>
<evidence type="ECO:0000313" key="2">
    <source>
        <dbReference type="EMBL" id="KKN21537.1"/>
    </source>
</evidence>
<accession>A0A0F9PAJ0</accession>
<dbReference type="EMBL" id="LAZR01003139">
    <property type="protein sequence ID" value="KKN21537.1"/>
    <property type="molecule type" value="Genomic_DNA"/>
</dbReference>
<proteinExistence type="predicted"/>
<keyword evidence="1" id="KW-0472">Membrane</keyword>
<reference evidence="2" key="1">
    <citation type="journal article" date="2015" name="Nature">
        <title>Complex archaea that bridge the gap between prokaryotes and eukaryotes.</title>
        <authorList>
            <person name="Spang A."/>
            <person name="Saw J.H."/>
            <person name="Jorgensen S.L."/>
            <person name="Zaremba-Niedzwiedzka K."/>
            <person name="Martijn J."/>
            <person name="Lind A.E."/>
            <person name="van Eijk R."/>
            <person name="Schleper C."/>
            <person name="Guy L."/>
            <person name="Ettema T.J."/>
        </authorList>
    </citation>
    <scope>NUCLEOTIDE SEQUENCE</scope>
</reference>
<name>A0A0F9PAJ0_9ZZZZ</name>
<comment type="caution">
    <text evidence="2">The sequence shown here is derived from an EMBL/GenBank/DDBJ whole genome shotgun (WGS) entry which is preliminary data.</text>
</comment>
<feature type="transmembrane region" description="Helical" evidence="1">
    <location>
        <begin position="16"/>
        <end position="32"/>
    </location>
</feature>
<organism evidence="2">
    <name type="scientific">marine sediment metagenome</name>
    <dbReference type="NCBI Taxonomy" id="412755"/>
    <lineage>
        <taxon>unclassified sequences</taxon>
        <taxon>metagenomes</taxon>
        <taxon>ecological metagenomes</taxon>
    </lineage>
</organism>
<feature type="non-terminal residue" evidence="2">
    <location>
        <position position="1"/>
    </location>
</feature>
<keyword evidence="1" id="KW-0812">Transmembrane</keyword>
<keyword evidence="1" id="KW-1133">Transmembrane helix</keyword>
<evidence type="ECO:0000256" key="1">
    <source>
        <dbReference type="SAM" id="Phobius"/>
    </source>
</evidence>